<dbReference type="SMART" id="SM00926">
    <property type="entry name" value="Molybdop_Fe4S4"/>
    <property type="match status" value="1"/>
</dbReference>
<dbReference type="InterPro" id="IPR010228">
    <property type="entry name" value="NADH_UbQ_OxRdtase_Gsu"/>
</dbReference>
<evidence type="ECO:0000256" key="5">
    <source>
        <dbReference type="ARBA" id="ARBA00022719"/>
    </source>
</evidence>
<name>A0A1I1P3H3_9GAMM</name>
<dbReference type="GO" id="GO:0003954">
    <property type="term" value="F:NADH dehydrogenase activity"/>
    <property type="evidence" value="ECO:0007669"/>
    <property type="project" value="TreeGrafter"/>
</dbReference>
<feature type="domain" description="4Fe-4S His(Cys)3-ligated-type" evidence="17">
    <location>
        <begin position="86"/>
        <end position="125"/>
    </location>
</feature>
<evidence type="ECO:0000256" key="12">
    <source>
        <dbReference type="ARBA" id="ARBA00026021"/>
    </source>
</evidence>
<proteinExistence type="inferred from homology"/>
<dbReference type="PROSITE" id="PS51669">
    <property type="entry name" value="4FE4S_MOW_BIS_MGD"/>
    <property type="match status" value="1"/>
</dbReference>
<dbReference type="GO" id="GO:0046872">
    <property type="term" value="F:metal ion binding"/>
    <property type="evidence" value="ECO:0007669"/>
    <property type="project" value="UniProtKB-UniRule"/>
</dbReference>
<dbReference type="GO" id="GO:0016020">
    <property type="term" value="C:membrane"/>
    <property type="evidence" value="ECO:0007669"/>
    <property type="project" value="InterPro"/>
</dbReference>
<sequence length="901" mass="101995">MTNKVTLYVDNIAYQVSDDINLLQACLNLNMDLPYFCWHPAMGSVGACRQCAVMQYQNEEDTRGRLVMSCMTPVTDGMRISLKNEKAHTFRATNIEAIMTNHPHDCPVCEEGGDCHLQDMTLLSCHIKRRYPGTKRTHNNQYLGPFLNHEMNRCIGCYRCVRFYRDYCGGDDLNVFASKNNIYFGRAEPGTLENEFSGNLAEVCPTGVFTDKPFSQHYIRKWDLQTSPSICTHCSIGCNTYAAERGGKLRKINNRHHPDINGHFLCDRGRFGYEHANIDNKTTHVWLRGDQEHQTNILSYNQTHMKLAQWINEPNAHVIGIGSVRASIENNAALHKLVGAKNFYAGIKQVELSQLQFLAKAYKSSQISLSSLKEIEHSDAVFLIGEDVTQTAPRLALSIRQMTKNEGLKKAAELGIKPWQDEAVRNIRQEDKSPLIIINTHNTRLSDVAKYNINLSPDKQLSLLLEIEQYLKNPHNDYSDATLKITQALLKADRPTIITGTYNFDVTLLSTCLRVSVLLKQHKTHSGFYCATSSINALGLSLFCQPEQDLDNLIFQTEEKPPSSLIIMETDLYRYYSNEKITSWLNKIKNIIVIDHIITDTVKMADLVLPASSLFEQDATWLNAEARMQHSYAVMPMEKMRQTSWQWLCQHNLLEDNQAIVKYIQDIAPQLTPMSQFLQNDKTHFSVARQAMRSSARTAFYANIDVKEYAPKKDNKSQLNFSMEGLPAFRQSTLNNSQHKINTPITGVWSPKWNSHQAINKAGYNSCKIDINLGIKIFDDLKPKHSKLPKLQDPSHSSSLAHTIVCPQHHIYTNDELAGYANSIQQLVPKLAISLNQNMSNKLSVKSGESININSDDYCLSLPCTINDTIADDIILVPINEFIKLGSNIQVSSITDGEHNE</sequence>
<dbReference type="RefSeq" id="WP_091986693.1">
    <property type="nucleotide sequence ID" value="NZ_FOLO01000029.1"/>
</dbReference>
<dbReference type="InterPro" id="IPR006963">
    <property type="entry name" value="Mopterin_OxRdtase_4Fe-4S_dom"/>
</dbReference>
<feature type="domain" description="2Fe-2S ferredoxin-type" evidence="15">
    <location>
        <begin position="3"/>
        <end position="86"/>
    </location>
</feature>
<dbReference type="Pfam" id="PF00384">
    <property type="entry name" value="Molybdopterin"/>
    <property type="match status" value="1"/>
</dbReference>
<dbReference type="Gene3D" id="3.40.50.740">
    <property type="match status" value="1"/>
</dbReference>
<dbReference type="CDD" id="cd00207">
    <property type="entry name" value="fer2"/>
    <property type="match status" value="1"/>
</dbReference>
<dbReference type="FunFam" id="3.10.20.740:FF:000002">
    <property type="entry name" value="NADH-quinone oxidoreductase"/>
    <property type="match status" value="1"/>
</dbReference>
<dbReference type="PANTHER" id="PTHR43105">
    <property type="entry name" value="RESPIRATORY NITRATE REDUCTASE"/>
    <property type="match status" value="1"/>
</dbReference>
<protein>
    <recommendedName>
        <fullName evidence="14">NADH-quinone oxidoreductase</fullName>
        <ecNumber evidence="14">7.1.1.-</ecNumber>
    </recommendedName>
</protein>
<dbReference type="GO" id="GO:0042773">
    <property type="term" value="P:ATP synthesis coupled electron transport"/>
    <property type="evidence" value="ECO:0007669"/>
    <property type="project" value="InterPro"/>
</dbReference>
<evidence type="ECO:0000256" key="6">
    <source>
        <dbReference type="ARBA" id="ARBA00022723"/>
    </source>
</evidence>
<keyword evidence="19" id="KW-1185">Reference proteome</keyword>
<dbReference type="Gene3D" id="3.30.200.210">
    <property type="match status" value="1"/>
</dbReference>
<evidence type="ECO:0000256" key="4">
    <source>
        <dbReference type="ARBA" id="ARBA00022714"/>
    </source>
</evidence>
<dbReference type="SUPFAM" id="SSF53706">
    <property type="entry name" value="Formate dehydrogenase/DMSO reductase, domains 1-3"/>
    <property type="match status" value="1"/>
</dbReference>
<evidence type="ECO:0000256" key="8">
    <source>
        <dbReference type="ARBA" id="ARBA00023004"/>
    </source>
</evidence>
<comment type="function">
    <text evidence="14">NDH-1 shuttles electrons from NADH, via FMN and iron-sulfur (Fe-S) centers, to quinones in the respiratory chain. Couples the redox reaction to proton translocation (for every two electrons transferred, four hydrogen ions are translocated across the cytoplasmic membrane), and thus conserves the redox energy in a proton gradient.</text>
</comment>
<dbReference type="PROSITE" id="PS00641">
    <property type="entry name" value="COMPLEX1_75K_1"/>
    <property type="match status" value="1"/>
</dbReference>
<dbReference type="GO" id="GO:0051539">
    <property type="term" value="F:4 iron, 4 sulfur cluster binding"/>
    <property type="evidence" value="ECO:0007669"/>
    <property type="project" value="UniProtKB-KW"/>
</dbReference>
<dbReference type="STRING" id="1123010.SAMN02745724_03279"/>
<evidence type="ECO:0000256" key="2">
    <source>
        <dbReference type="ARBA" id="ARBA00005404"/>
    </source>
</evidence>
<organism evidence="18 19">
    <name type="scientific">Pseudoalteromonas denitrificans DSM 6059</name>
    <dbReference type="NCBI Taxonomy" id="1123010"/>
    <lineage>
        <taxon>Bacteria</taxon>
        <taxon>Pseudomonadati</taxon>
        <taxon>Pseudomonadota</taxon>
        <taxon>Gammaproteobacteria</taxon>
        <taxon>Alteromonadales</taxon>
        <taxon>Pseudoalteromonadaceae</taxon>
        <taxon>Pseudoalteromonas</taxon>
    </lineage>
</organism>
<evidence type="ECO:0000256" key="10">
    <source>
        <dbReference type="ARBA" id="ARBA00023027"/>
    </source>
</evidence>
<dbReference type="EC" id="7.1.1.-" evidence="14"/>
<dbReference type="SUPFAM" id="SSF54292">
    <property type="entry name" value="2Fe-2S ferredoxin-like"/>
    <property type="match status" value="1"/>
</dbReference>
<evidence type="ECO:0000256" key="7">
    <source>
        <dbReference type="ARBA" id="ARBA00022967"/>
    </source>
</evidence>
<dbReference type="InterPro" id="IPR019574">
    <property type="entry name" value="NADH_UbQ_OxRdtase_Gsu_4Fe4S-bd"/>
</dbReference>
<keyword evidence="11" id="KW-0830">Ubiquinone</keyword>
<dbReference type="InterPro" id="IPR001041">
    <property type="entry name" value="2Fe-2S_ferredoxin-type"/>
</dbReference>
<dbReference type="PANTHER" id="PTHR43105:SF10">
    <property type="entry name" value="NADH-QUINONE OXIDOREDUCTASE SUBUNIT G"/>
    <property type="match status" value="1"/>
</dbReference>
<keyword evidence="4 14" id="KW-0001">2Fe-2S</keyword>
<evidence type="ECO:0000256" key="11">
    <source>
        <dbReference type="ARBA" id="ARBA00023075"/>
    </source>
</evidence>
<reference evidence="18 19" key="1">
    <citation type="submission" date="2016-10" db="EMBL/GenBank/DDBJ databases">
        <authorList>
            <person name="de Groot N.N."/>
        </authorList>
    </citation>
    <scope>NUCLEOTIDE SEQUENCE [LARGE SCALE GENOMIC DNA]</scope>
    <source>
        <strain evidence="18 19">DSM 6059</strain>
    </source>
</reference>
<evidence type="ECO:0000259" key="15">
    <source>
        <dbReference type="PROSITE" id="PS51085"/>
    </source>
</evidence>
<dbReference type="PROSITE" id="PS00642">
    <property type="entry name" value="COMPLEX1_75K_2"/>
    <property type="match status" value="1"/>
</dbReference>
<comment type="cofactor">
    <cofactor evidence="1 14">
        <name>[4Fe-4S] cluster</name>
        <dbReference type="ChEBI" id="CHEBI:49883"/>
    </cofactor>
</comment>
<evidence type="ECO:0000256" key="14">
    <source>
        <dbReference type="RuleBase" id="RU003525"/>
    </source>
</evidence>
<keyword evidence="6 14" id="KW-0479">Metal-binding</keyword>
<comment type="similarity">
    <text evidence="2 14">Belongs to the complex I 75 kDa subunit family.</text>
</comment>
<dbReference type="SUPFAM" id="SSF54862">
    <property type="entry name" value="4Fe-4S ferredoxins"/>
    <property type="match status" value="1"/>
</dbReference>
<dbReference type="PROSITE" id="PS51839">
    <property type="entry name" value="4FE4S_HC3"/>
    <property type="match status" value="1"/>
</dbReference>
<comment type="catalytic activity">
    <reaction evidence="13 14">
        <text>a quinone + NADH + 5 H(+)(in) = a quinol + NAD(+) + 4 H(+)(out)</text>
        <dbReference type="Rhea" id="RHEA:57888"/>
        <dbReference type="ChEBI" id="CHEBI:15378"/>
        <dbReference type="ChEBI" id="CHEBI:24646"/>
        <dbReference type="ChEBI" id="CHEBI:57540"/>
        <dbReference type="ChEBI" id="CHEBI:57945"/>
        <dbReference type="ChEBI" id="CHEBI:132124"/>
    </reaction>
</comment>
<dbReference type="Pfam" id="PF04879">
    <property type="entry name" value="Molybdop_Fe4S4"/>
    <property type="match status" value="1"/>
</dbReference>
<evidence type="ECO:0000313" key="19">
    <source>
        <dbReference type="Proteomes" id="UP000198862"/>
    </source>
</evidence>
<keyword evidence="8 14" id="KW-0408">Iron</keyword>
<evidence type="ECO:0000259" key="16">
    <source>
        <dbReference type="PROSITE" id="PS51669"/>
    </source>
</evidence>
<comment type="cofactor">
    <cofactor evidence="14">
        <name>[2Fe-2S] cluster</name>
        <dbReference type="ChEBI" id="CHEBI:190135"/>
    </cofactor>
    <text evidence="14">Binds 1 [2Fe-2S] cluster per subunit.</text>
</comment>
<accession>A0A1I1P3H3</accession>
<dbReference type="Pfam" id="PF13510">
    <property type="entry name" value="Fer2_4"/>
    <property type="match status" value="1"/>
</dbReference>
<dbReference type="Pfam" id="PF10588">
    <property type="entry name" value="NADH-G_4Fe-4S_3"/>
    <property type="match status" value="1"/>
</dbReference>
<keyword evidence="9 14" id="KW-0411">Iron-sulfur</keyword>
<evidence type="ECO:0000256" key="9">
    <source>
        <dbReference type="ARBA" id="ARBA00023014"/>
    </source>
</evidence>
<dbReference type="InterPro" id="IPR050123">
    <property type="entry name" value="Prok_molybdopt-oxidoreductase"/>
</dbReference>
<dbReference type="NCBIfam" id="TIGR01973">
    <property type="entry name" value="NuoG"/>
    <property type="match status" value="1"/>
</dbReference>
<feature type="domain" description="4Fe-4S Mo/W bis-MGD-type" evidence="16">
    <location>
        <begin position="224"/>
        <end position="280"/>
    </location>
</feature>
<dbReference type="InterPro" id="IPR006656">
    <property type="entry name" value="Mopterin_OxRdtase"/>
</dbReference>
<keyword evidence="7 14" id="KW-1278">Translocase</keyword>
<comment type="subunit">
    <text evidence="12">Composed of 13 different subunits. Subunits NuoCD, E, F, and G constitute the peripheral sector of the complex.</text>
</comment>
<dbReference type="Pfam" id="PF22117">
    <property type="entry name" value="Fer4_Nqo3"/>
    <property type="match status" value="1"/>
</dbReference>
<dbReference type="GO" id="GO:0051537">
    <property type="term" value="F:2 iron, 2 sulfur cluster binding"/>
    <property type="evidence" value="ECO:0007669"/>
    <property type="project" value="UniProtKB-UniRule"/>
</dbReference>
<dbReference type="GO" id="GO:0048038">
    <property type="term" value="F:quinone binding"/>
    <property type="evidence" value="ECO:0007669"/>
    <property type="project" value="UniProtKB-UniRule"/>
</dbReference>
<evidence type="ECO:0000259" key="17">
    <source>
        <dbReference type="PROSITE" id="PS51839"/>
    </source>
</evidence>
<dbReference type="GO" id="GO:0008137">
    <property type="term" value="F:NADH dehydrogenase (ubiquinone) activity"/>
    <property type="evidence" value="ECO:0007669"/>
    <property type="project" value="UniProtKB-UniRule"/>
</dbReference>
<dbReference type="Proteomes" id="UP000198862">
    <property type="component" value="Unassembled WGS sequence"/>
</dbReference>
<keyword evidence="3 14" id="KW-0004">4Fe-4S</keyword>
<dbReference type="EMBL" id="FOLO01000029">
    <property type="protein sequence ID" value="SFD04216.1"/>
    <property type="molecule type" value="Genomic_DNA"/>
</dbReference>
<evidence type="ECO:0000256" key="1">
    <source>
        <dbReference type="ARBA" id="ARBA00001966"/>
    </source>
</evidence>
<dbReference type="InterPro" id="IPR054351">
    <property type="entry name" value="NADH_UbQ_OxRdtase_ferredoxin"/>
</dbReference>
<keyword evidence="10 14" id="KW-0520">NAD</keyword>
<dbReference type="PROSITE" id="PS00643">
    <property type="entry name" value="COMPLEX1_75K_3"/>
    <property type="match status" value="1"/>
</dbReference>
<evidence type="ECO:0000256" key="3">
    <source>
        <dbReference type="ARBA" id="ARBA00022485"/>
    </source>
</evidence>
<dbReference type="OrthoDB" id="9810782at2"/>
<dbReference type="InterPro" id="IPR000283">
    <property type="entry name" value="NADH_UbQ_OxRdtase_75kDa_su_CS"/>
</dbReference>
<dbReference type="SMART" id="SM00929">
    <property type="entry name" value="NADH-G_4Fe-4S_3"/>
    <property type="match status" value="1"/>
</dbReference>
<evidence type="ECO:0000313" key="18">
    <source>
        <dbReference type="EMBL" id="SFD04216.1"/>
    </source>
</evidence>
<keyword evidence="5 14" id="KW-0874">Quinone</keyword>
<gene>
    <name evidence="18" type="ORF">SAMN02745724_03279</name>
</gene>
<evidence type="ECO:0000256" key="13">
    <source>
        <dbReference type="ARBA" id="ARBA00047712"/>
    </source>
</evidence>
<dbReference type="Gene3D" id="3.10.20.740">
    <property type="match status" value="1"/>
</dbReference>
<dbReference type="InterPro" id="IPR036010">
    <property type="entry name" value="2Fe-2S_ferredoxin-like_sf"/>
</dbReference>
<dbReference type="PROSITE" id="PS51085">
    <property type="entry name" value="2FE2S_FER_2"/>
    <property type="match status" value="1"/>
</dbReference>
<dbReference type="AlphaFoldDB" id="A0A1I1P3H3"/>